<evidence type="ECO:0000313" key="2">
    <source>
        <dbReference type="EMBL" id="KAF6826080.1"/>
    </source>
</evidence>
<gene>
    <name evidence="2" type="ORF">CMUS01_09573</name>
</gene>
<dbReference type="AlphaFoldDB" id="A0A8H6K7U5"/>
<comment type="caution">
    <text evidence="2">The sequence shown here is derived from an EMBL/GenBank/DDBJ whole genome shotgun (WGS) entry which is preliminary data.</text>
</comment>
<dbReference type="EMBL" id="WIGM01000411">
    <property type="protein sequence ID" value="KAF6826080.1"/>
    <property type="molecule type" value="Genomic_DNA"/>
</dbReference>
<protein>
    <submittedName>
        <fullName evidence="2">Transposase-like protein</fullName>
    </submittedName>
</protein>
<keyword evidence="3" id="KW-1185">Reference proteome</keyword>
<evidence type="ECO:0000256" key="1">
    <source>
        <dbReference type="SAM" id="MobiDB-lite"/>
    </source>
</evidence>
<sequence length="104" mass="12140">MTGMEYLLKHLEEWKSLYNSVLYPVVFQQEEESTIDLTAEEDSQPSQTRSGRPIRSSVNSQTQPLQVSLLPQYVREDWSQRTARFRGLSSLYQEHLCTSVELAW</sequence>
<proteinExistence type="predicted"/>
<feature type="compositionally biased region" description="Polar residues" evidence="1">
    <location>
        <begin position="44"/>
        <end position="63"/>
    </location>
</feature>
<accession>A0A8H6K7U5</accession>
<evidence type="ECO:0000313" key="3">
    <source>
        <dbReference type="Proteomes" id="UP000639643"/>
    </source>
</evidence>
<dbReference type="Proteomes" id="UP000639643">
    <property type="component" value="Unassembled WGS sequence"/>
</dbReference>
<organism evidence="2 3">
    <name type="scientific">Colletotrichum musicola</name>
    <dbReference type="NCBI Taxonomy" id="2175873"/>
    <lineage>
        <taxon>Eukaryota</taxon>
        <taxon>Fungi</taxon>
        <taxon>Dikarya</taxon>
        <taxon>Ascomycota</taxon>
        <taxon>Pezizomycotina</taxon>
        <taxon>Sordariomycetes</taxon>
        <taxon>Hypocreomycetidae</taxon>
        <taxon>Glomerellales</taxon>
        <taxon>Glomerellaceae</taxon>
        <taxon>Colletotrichum</taxon>
        <taxon>Colletotrichum orchidearum species complex</taxon>
    </lineage>
</organism>
<name>A0A8H6K7U5_9PEZI</name>
<reference evidence="2" key="1">
    <citation type="journal article" date="2020" name="Phytopathology">
        <title>Genome Sequence Resources of Colletotrichum truncatum, C. plurivorum, C. musicola, and C. sojae: Four Species Pathogenic to Soybean (Glycine max).</title>
        <authorList>
            <person name="Rogerio F."/>
            <person name="Boufleur T.R."/>
            <person name="Ciampi-Guillardi M."/>
            <person name="Sukno S.A."/>
            <person name="Thon M.R."/>
            <person name="Massola Junior N.S."/>
            <person name="Baroncelli R."/>
        </authorList>
    </citation>
    <scope>NUCLEOTIDE SEQUENCE</scope>
    <source>
        <strain evidence="2">LFN0074</strain>
    </source>
</reference>
<feature type="region of interest" description="Disordered" evidence="1">
    <location>
        <begin position="36"/>
        <end position="63"/>
    </location>
</feature>